<evidence type="ECO:0000256" key="5">
    <source>
        <dbReference type="ARBA" id="ARBA00022801"/>
    </source>
</evidence>
<dbReference type="GO" id="GO:0005524">
    <property type="term" value="F:ATP binding"/>
    <property type="evidence" value="ECO:0007669"/>
    <property type="project" value="UniProtKB-KW"/>
</dbReference>
<evidence type="ECO:0000256" key="3">
    <source>
        <dbReference type="ARBA" id="ARBA00022705"/>
    </source>
</evidence>
<evidence type="ECO:0000256" key="2">
    <source>
        <dbReference type="ARBA" id="ARBA00022515"/>
    </source>
</evidence>
<evidence type="ECO:0000256" key="1">
    <source>
        <dbReference type="ARBA" id="ARBA00008428"/>
    </source>
</evidence>
<dbReference type="Pfam" id="PF00772">
    <property type="entry name" value="DnaB"/>
    <property type="match status" value="1"/>
</dbReference>
<dbReference type="Pfam" id="PF03796">
    <property type="entry name" value="DnaB_C"/>
    <property type="match status" value="1"/>
</dbReference>
<organism evidence="13 14">
    <name type="scientific">Sphingomonas montanisoli</name>
    <dbReference type="NCBI Taxonomy" id="2606412"/>
    <lineage>
        <taxon>Bacteria</taxon>
        <taxon>Pseudomonadati</taxon>
        <taxon>Pseudomonadota</taxon>
        <taxon>Alphaproteobacteria</taxon>
        <taxon>Sphingomonadales</taxon>
        <taxon>Sphingomonadaceae</taxon>
        <taxon>Sphingomonas</taxon>
    </lineage>
</organism>
<gene>
    <name evidence="13" type="ORF">FYJ91_00050</name>
</gene>
<dbReference type="SUPFAM" id="SSF52540">
    <property type="entry name" value="P-loop containing nucleoside triphosphate hydrolases"/>
    <property type="match status" value="1"/>
</dbReference>
<dbReference type="AlphaFoldDB" id="A0A5D9C9J3"/>
<reference evidence="13 14" key="1">
    <citation type="submission" date="2019-08" db="EMBL/GenBank/DDBJ databases">
        <authorList>
            <person name="Wang G."/>
            <person name="Xu Z."/>
        </authorList>
    </citation>
    <scope>NUCLEOTIDE SEQUENCE [LARGE SCALE GENOMIC DNA]</scope>
    <source>
        <strain evidence="13 14">ZX</strain>
    </source>
</reference>
<feature type="domain" description="SF4 helicase" evidence="12">
    <location>
        <begin position="178"/>
        <end position="464"/>
    </location>
</feature>
<dbReference type="GO" id="GO:0005829">
    <property type="term" value="C:cytosol"/>
    <property type="evidence" value="ECO:0007669"/>
    <property type="project" value="TreeGrafter"/>
</dbReference>
<dbReference type="GO" id="GO:1990077">
    <property type="term" value="C:primosome complex"/>
    <property type="evidence" value="ECO:0007669"/>
    <property type="project" value="UniProtKB-KW"/>
</dbReference>
<evidence type="ECO:0000313" key="13">
    <source>
        <dbReference type="EMBL" id="TZG28588.1"/>
    </source>
</evidence>
<dbReference type="InterPro" id="IPR027417">
    <property type="entry name" value="P-loop_NTPase"/>
</dbReference>
<dbReference type="PANTHER" id="PTHR30153">
    <property type="entry name" value="REPLICATIVE DNA HELICASE DNAB"/>
    <property type="match status" value="1"/>
</dbReference>
<dbReference type="PANTHER" id="PTHR30153:SF2">
    <property type="entry name" value="REPLICATIVE DNA HELICASE"/>
    <property type="match status" value="1"/>
</dbReference>
<keyword evidence="5" id="KW-0378">Hydrolase</keyword>
<evidence type="ECO:0000256" key="7">
    <source>
        <dbReference type="ARBA" id="ARBA00022840"/>
    </source>
</evidence>
<dbReference type="Gene3D" id="1.10.860.10">
    <property type="entry name" value="DNAb Helicase, Chain A"/>
    <property type="match status" value="1"/>
</dbReference>
<keyword evidence="2" id="KW-0639">Primosome</keyword>
<dbReference type="GO" id="GO:0043139">
    <property type="term" value="F:5'-3' DNA helicase activity"/>
    <property type="evidence" value="ECO:0007669"/>
    <property type="project" value="UniProtKB-EC"/>
</dbReference>
<dbReference type="SUPFAM" id="SSF48024">
    <property type="entry name" value="N-terminal domain of DnaB helicase"/>
    <property type="match status" value="1"/>
</dbReference>
<keyword evidence="7" id="KW-0067">ATP-binding</keyword>
<dbReference type="InterPro" id="IPR016136">
    <property type="entry name" value="DNA_helicase_N/primase_C"/>
</dbReference>
<accession>A0A5D9C9J3</accession>
<dbReference type="InterPro" id="IPR036185">
    <property type="entry name" value="DNA_heli_DnaB-like_N_sf"/>
</dbReference>
<evidence type="ECO:0000256" key="9">
    <source>
        <dbReference type="ARBA" id="ARBA00023235"/>
    </source>
</evidence>
<dbReference type="InterPro" id="IPR007694">
    <property type="entry name" value="DNA_helicase_DnaB-like_C"/>
</dbReference>
<dbReference type="Proteomes" id="UP000322077">
    <property type="component" value="Unassembled WGS sequence"/>
</dbReference>
<dbReference type="GO" id="GO:0003677">
    <property type="term" value="F:DNA binding"/>
    <property type="evidence" value="ECO:0007669"/>
    <property type="project" value="UniProtKB-KW"/>
</dbReference>
<evidence type="ECO:0000259" key="12">
    <source>
        <dbReference type="PROSITE" id="PS51199"/>
    </source>
</evidence>
<comment type="catalytic activity">
    <reaction evidence="11">
        <text>ATP + H2O = ADP + phosphate + H(+)</text>
        <dbReference type="Rhea" id="RHEA:13065"/>
        <dbReference type="ChEBI" id="CHEBI:15377"/>
        <dbReference type="ChEBI" id="CHEBI:15378"/>
        <dbReference type="ChEBI" id="CHEBI:30616"/>
        <dbReference type="ChEBI" id="CHEBI:43474"/>
        <dbReference type="ChEBI" id="CHEBI:456216"/>
        <dbReference type="EC" id="5.6.2.3"/>
    </reaction>
</comment>
<keyword evidence="3" id="KW-0235">DNA replication</keyword>
<keyword evidence="14" id="KW-1185">Reference proteome</keyword>
<dbReference type="EC" id="5.6.2.3" evidence="10"/>
<keyword evidence="8" id="KW-0238">DNA-binding</keyword>
<evidence type="ECO:0000256" key="8">
    <source>
        <dbReference type="ARBA" id="ARBA00023125"/>
    </source>
</evidence>
<protein>
    <recommendedName>
        <fullName evidence="10">DNA 5'-3' helicase</fullName>
        <ecNumber evidence="10">5.6.2.3</ecNumber>
    </recommendedName>
</protein>
<comment type="similarity">
    <text evidence="1">Belongs to the helicase family. DnaB subfamily.</text>
</comment>
<evidence type="ECO:0000256" key="11">
    <source>
        <dbReference type="ARBA" id="ARBA00048954"/>
    </source>
</evidence>
<dbReference type="GO" id="GO:0016787">
    <property type="term" value="F:hydrolase activity"/>
    <property type="evidence" value="ECO:0007669"/>
    <property type="project" value="UniProtKB-KW"/>
</dbReference>
<dbReference type="GO" id="GO:0006269">
    <property type="term" value="P:DNA replication, synthesis of primer"/>
    <property type="evidence" value="ECO:0007669"/>
    <property type="project" value="UniProtKB-KW"/>
</dbReference>
<keyword evidence="9" id="KW-0413">Isomerase</keyword>
<sequence length="464" mass="52116">MSVFAVREAGSADLILSNPAAEQKIIGQLLYDDSWAEVIGDKVDDRDFADPLLGRIFAVAMREVAERRRVNLVLLAPLFKDDDEFHDAGGQRYLQDLTRDAMTDRLDDAYCSQVRLLATQRRLIASLRETIQSASVPGADLPAIVASADSALSAAIEARDDITFRDGSDCIDEVIDGFDRQIVGVTSGIVEGIDHLIGAIRPGWLGILAARPGMGKTATIVSYLRGAAAQGHHVLLASLEMTWETLALRLIADHCHSTGQPVSFDAIMNRRVQDHHRRQIRAMRDEIAALPMKVIDKRCHTLGQLRRAIRRHKRLLEVQGKKLDLVAVDYLQLLRPDHRGNSEFDDVSEVSRTLKQMAGEEDVAIIALSQLSRSVESREDKRPRLSDLRSSGQIEQDADFVIFLLSEEYYLSKEEPRSDDQHYDAWASKMERARDRLEFSCAKFRHGADGIHHGKFFRRFQAVR</sequence>
<evidence type="ECO:0000256" key="4">
    <source>
        <dbReference type="ARBA" id="ARBA00022741"/>
    </source>
</evidence>
<comment type="caution">
    <text evidence="13">The sequence shown here is derived from an EMBL/GenBank/DDBJ whole genome shotgun (WGS) entry which is preliminary data.</text>
</comment>
<dbReference type="InterPro" id="IPR007693">
    <property type="entry name" value="DNA_helicase_DnaB-like_N"/>
</dbReference>
<evidence type="ECO:0000313" key="14">
    <source>
        <dbReference type="Proteomes" id="UP000322077"/>
    </source>
</evidence>
<dbReference type="Gene3D" id="3.40.50.300">
    <property type="entry name" value="P-loop containing nucleotide triphosphate hydrolases"/>
    <property type="match status" value="1"/>
</dbReference>
<proteinExistence type="inferred from homology"/>
<name>A0A5D9C9J3_9SPHN</name>
<evidence type="ECO:0000256" key="10">
    <source>
        <dbReference type="ARBA" id="ARBA00044969"/>
    </source>
</evidence>
<keyword evidence="4" id="KW-0547">Nucleotide-binding</keyword>
<keyword evidence="6" id="KW-0347">Helicase</keyword>
<dbReference type="RefSeq" id="WP_149520254.1">
    <property type="nucleotide sequence ID" value="NZ_VTOU01000001.1"/>
</dbReference>
<dbReference type="PROSITE" id="PS51199">
    <property type="entry name" value="SF4_HELICASE"/>
    <property type="match status" value="1"/>
</dbReference>
<dbReference type="EMBL" id="VTOU01000001">
    <property type="protein sequence ID" value="TZG28588.1"/>
    <property type="molecule type" value="Genomic_DNA"/>
</dbReference>
<evidence type="ECO:0000256" key="6">
    <source>
        <dbReference type="ARBA" id="ARBA00022806"/>
    </source>
</evidence>